<dbReference type="EMBL" id="FOKG01000017">
    <property type="protein sequence ID" value="SFB53329.1"/>
    <property type="molecule type" value="Genomic_DNA"/>
</dbReference>
<organism evidence="2 3">
    <name type="scientific">Amycolatopsis marina</name>
    <dbReference type="NCBI Taxonomy" id="490629"/>
    <lineage>
        <taxon>Bacteria</taxon>
        <taxon>Bacillati</taxon>
        <taxon>Actinomycetota</taxon>
        <taxon>Actinomycetes</taxon>
        <taxon>Pseudonocardiales</taxon>
        <taxon>Pseudonocardiaceae</taxon>
        <taxon>Amycolatopsis</taxon>
    </lineage>
</organism>
<accession>A0A1I1BSC8</accession>
<protein>
    <recommendedName>
        <fullName evidence="1">HEPN/Toprim N-terminal domain-containing protein</fullName>
    </recommendedName>
</protein>
<dbReference type="Pfam" id="PF18871">
    <property type="entry name" value="HEPN_Toprim_N"/>
    <property type="match status" value="1"/>
</dbReference>
<dbReference type="InterPro" id="IPR041487">
    <property type="entry name" value="HEPN/Toprim-NTD1"/>
</dbReference>
<dbReference type="Proteomes" id="UP000243799">
    <property type="component" value="Unassembled WGS sequence"/>
</dbReference>
<evidence type="ECO:0000313" key="3">
    <source>
        <dbReference type="Proteomes" id="UP000243799"/>
    </source>
</evidence>
<feature type="domain" description="HEPN/Toprim N-terminal" evidence="1">
    <location>
        <begin position="1"/>
        <end position="84"/>
    </location>
</feature>
<dbReference type="AlphaFoldDB" id="A0A1I1BSC8"/>
<sequence>MSAHSFMEIGGHLLLACRESYLPNLAALFTEDELRHDDEQLGYVSTVHEVRDRLQLHGFTADRARAELDKAVQAWHAKHPSPAADELGVPVRDAAMILSGLGDFVNSADEWATYELPEDVEWQLDARIILRLAIDVSADADQPVRYNLDDLQRYQLLAPGTPITVEARSERLRGIATDAPLVILTEGSSDSQLLTDAIRVTHPHLVGFLHFMDFGNGAEGSAGSLAKLVRSFVGAGIANRVLALADNDTAAHDALAKLKRERLPDDYRIMHYPALPLLRRYPTLGPQLADPVLMNVNGKAGSLEMYLGQDLLTVDGELVPVQWVGYVEGQKGYQGAISASEKRRIQAAFRRKVKAALQDPHLRETQDWSGVEAIVEGILCIFEQSYAEQRTHGCDGKRPPPPSRC</sequence>
<proteinExistence type="predicted"/>
<dbReference type="STRING" id="490629.SAMN05216266_11719"/>
<dbReference type="RefSeq" id="WP_143101903.1">
    <property type="nucleotide sequence ID" value="NZ_FOKG01000017.1"/>
</dbReference>
<evidence type="ECO:0000313" key="2">
    <source>
        <dbReference type="EMBL" id="SFB53329.1"/>
    </source>
</evidence>
<keyword evidence="3" id="KW-1185">Reference proteome</keyword>
<name>A0A1I1BSC8_9PSEU</name>
<dbReference type="OrthoDB" id="5141316at2"/>
<gene>
    <name evidence="2" type="ORF">SAMN05216266_11719</name>
</gene>
<evidence type="ECO:0000259" key="1">
    <source>
        <dbReference type="Pfam" id="PF18871"/>
    </source>
</evidence>
<reference evidence="3" key="1">
    <citation type="submission" date="2016-10" db="EMBL/GenBank/DDBJ databases">
        <authorList>
            <person name="Varghese N."/>
            <person name="Submissions S."/>
        </authorList>
    </citation>
    <scope>NUCLEOTIDE SEQUENCE [LARGE SCALE GENOMIC DNA]</scope>
    <source>
        <strain evidence="3">CGMCC 4.3568</strain>
    </source>
</reference>